<dbReference type="AlphaFoldDB" id="A0A8J2YU13"/>
<dbReference type="GO" id="GO:0006825">
    <property type="term" value="P:copper ion transport"/>
    <property type="evidence" value="ECO:0007669"/>
    <property type="project" value="InterPro"/>
</dbReference>
<dbReference type="EMBL" id="BMJQ01000007">
    <property type="protein sequence ID" value="GGF21899.1"/>
    <property type="molecule type" value="Genomic_DNA"/>
</dbReference>
<dbReference type="InterPro" id="IPR008457">
    <property type="entry name" value="Cu-R_CopD_dom"/>
</dbReference>
<dbReference type="PANTHER" id="PTHR34820">
    <property type="entry name" value="INNER MEMBRANE PROTEIN YEBZ"/>
    <property type="match status" value="1"/>
</dbReference>
<proteinExistence type="predicted"/>
<keyword evidence="2" id="KW-1003">Cell membrane</keyword>
<organism evidence="8 9">
    <name type="scientific">Aliidongia dinghuensis</name>
    <dbReference type="NCBI Taxonomy" id="1867774"/>
    <lineage>
        <taxon>Bacteria</taxon>
        <taxon>Pseudomonadati</taxon>
        <taxon>Pseudomonadota</taxon>
        <taxon>Alphaproteobacteria</taxon>
        <taxon>Rhodospirillales</taxon>
        <taxon>Dongiaceae</taxon>
        <taxon>Aliidongia</taxon>
    </lineage>
</organism>
<dbReference type="RefSeq" id="WP_189047098.1">
    <property type="nucleotide sequence ID" value="NZ_BMJQ01000007.1"/>
</dbReference>
<dbReference type="InterPro" id="IPR032694">
    <property type="entry name" value="CopC/D"/>
</dbReference>
<dbReference type="Proteomes" id="UP000646365">
    <property type="component" value="Unassembled WGS sequence"/>
</dbReference>
<evidence type="ECO:0000256" key="6">
    <source>
        <dbReference type="SAM" id="Phobius"/>
    </source>
</evidence>
<feature type="transmembrane region" description="Helical" evidence="6">
    <location>
        <begin position="12"/>
        <end position="32"/>
    </location>
</feature>
<feature type="transmembrane region" description="Helical" evidence="6">
    <location>
        <begin position="234"/>
        <end position="255"/>
    </location>
</feature>
<keyword evidence="4 6" id="KW-1133">Transmembrane helix</keyword>
<comment type="caution">
    <text evidence="8">The sequence shown here is derived from an EMBL/GenBank/DDBJ whole genome shotgun (WGS) entry which is preliminary data.</text>
</comment>
<comment type="subcellular location">
    <subcellularLocation>
        <location evidence="1">Cell membrane</location>
        <topology evidence="1">Multi-pass membrane protein</topology>
    </subcellularLocation>
</comment>
<keyword evidence="9" id="KW-1185">Reference proteome</keyword>
<dbReference type="GO" id="GO:0005886">
    <property type="term" value="C:plasma membrane"/>
    <property type="evidence" value="ECO:0007669"/>
    <property type="project" value="UniProtKB-SubCell"/>
</dbReference>
<feature type="transmembrane region" description="Helical" evidence="6">
    <location>
        <begin position="121"/>
        <end position="140"/>
    </location>
</feature>
<evidence type="ECO:0000256" key="1">
    <source>
        <dbReference type="ARBA" id="ARBA00004651"/>
    </source>
</evidence>
<reference evidence="8" key="2">
    <citation type="submission" date="2020-09" db="EMBL/GenBank/DDBJ databases">
        <authorList>
            <person name="Sun Q."/>
            <person name="Zhou Y."/>
        </authorList>
    </citation>
    <scope>NUCLEOTIDE SEQUENCE</scope>
    <source>
        <strain evidence="8">CGMCC 1.15725</strain>
    </source>
</reference>
<evidence type="ECO:0000313" key="8">
    <source>
        <dbReference type="EMBL" id="GGF21899.1"/>
    </source>
</evidence>
<reference evidence="8" key="1">
    <citation type="journal article" date="2014" name="Int. J. Syst. Evol. Microbiol.">
        <title>Complete genome sequence of Corynebacterium casei LMG S-19264T (=DSM 44701T), isolated from a smear-ripened cheese.</title>
        <authorList>
            <consortium name="US DOE Joint Genome Institute (JGI-PGF)"/>
            <person name="Walter F."/>
            <person name="Albersmeier A."/>
            <person name="Kalinowski J."/>
            <person name="Ruckert C."/>
        </authorList>
    </citation>
    <scope>NUCLEOTIDE SEQUENCE</scope>
    <source>
        <strain evidence="8">CGMCC 1.15725</strain>
    </source>
</reference>
<keyword evidence="5 6" id="KW-0472">Membrane</keyword>
<feature type="transmembrane region" description="Helical" evidence="6">
    <location>
        <begin position="85"/>
        <end position="109"/>
    </location>
</feature>
<feature type="transmembrane region" description="Helical" evidence="6">
    <location>
        <begin position="267"/>
        <end position="288"/>
    </location>
</feature>
<evidence type="ECO:0000259" key="7">
    <source>
        <dbReference type="Pfam" id="PF05425"/>
    </source>
</evidence>
<feature type="transmembrane region" description="Helical" evidence="6">
    <location>
        <begin position="155"/>
        <end position="176"/>
    </location>
</feature>
<dbReference type="Pfam" id="PF05425">
    <property type="entry name" value="CopD"/>
    <property type="match status" value="1"/>
</dbReference>
<dbReference type="NCBIfam" id="NF033808">
    <property type="entry name" value="copper_CopD"/>
    <property type="match status" value="1"/>
</dbReference>
<evidence type="ECO:0000313" key="9">
    <source>
        <dbReference type="Proteomes" id="UP000646365"/>
    </source>
</evidence>
<accession>A0A8J2YU13</accession>
<gene>
    <name evidence="8" type="ORF">GCM10011611_29950</name>
</gene>
<evidence type="ECO:0000256" key="4">
    <source>
        <dbReference type="ARBA" id="ARBA00022989"/>
    </source>
</evidence>
<feature type="domain" description="Copper resistance protein D" evidence="7">
    <location>
        <begin position="191"/>
        <end position="285"/>
    </location>
</feature>
<protein>
    <submittedName>
        <fullName evidence="8">Copper resistance protein D</fullName>
    </submittedName>
</protein>
<sequence length="294" mass="30232">MTSPETALLAVRFVHFWAVFGLFGTVLFGLYAGRAARAFVAPRLDGPVALMSGAVFVSGVAWLLVEAAHFGGDWAAAADAGTLSAVVFSTGFGKLWLWRLLLAAALLPAVTLERSPARDGLLIALSALLTGSLGLTGHAAMDTGMRGVLHQACHAIHLLSVGLWLGGLVPLARLLADRWSDGVAAAEIRAEALHRFSTVGIMTVGAIVITGIANATLIAGSPIPSLATAWGRTLAVKLVLVAVMIAAALANRLVLMPAARYAAIGRIVLLEQALGLAVLATVSLLGTLPPDGAM</sequence>
<dbReference type="InterPro" id="IPR047689">
    <property type="entry name" value="CopD"/>
</dbReference>
<keyword evidence="3 6" id="KW-0812">Transmembrane</keyword>
<evidence type="ECO:0000256" key="3">
    <source>
        <dbReference type="ARBA" id="ARBA00022692"/>
    </source>
</evidence>
<dbReference type="PANTHER" id="PTHR34820:SF4">
    <property type="entry name" value="INNER MEMBRANE PROTEIN YEBZ"/>
    <property type="match status" value="1"/>
</dbReference>
<feature type="transmembrane region" description="Helical" evidence="6">
    <location>
        <begin position="196"/>
        <end position="219"/>
    </location>
</feature>
<evidence type="ECO:0000256" key="5">
    <source>
        <dbReference type="ARBA" id="ARBA00023136"/>
    </source>
</evidence>
<feature type="transmembrane region" description="Helical" evidence="6">
    <location>
        <begin position="44"/>
        <end position="65"/>
    </location>
</feature>
<name>A0A8J2YU13_9PROT</name>
<evidence type="ECO:0000256" key="2">
    <source>
        <dbReference type="ARBA" id="ARBA00022475"/>
    </source>
</evidence>